<dbReference type="EMBL" id="CP002824">
    <property type="protein sequence ID" value="AEG95032.1"/>
    <property type="molecule type" value="Genomic_DNA"/>
</dbReference>
<organism evidence="2 3">
    <name type="scientific">Klebsiella aerogenes (strain ATCC 13048 / DSM 30053 / CCUG 1429 / JCM 1235 / KCTC 2190 / NBRC 13534 / NCIMB 10102 / NCTC 10006 / CDC 819-56)</name>
    <name type="common">Enterobacter aerogenes</name>
    <dbReference type="NCBI Taxonomy" id="1028307"/>
    <lineage>
        <taxon>Bacteria</taxon>
        <taxon>Pseudomonadati</taxon>
        <taxon>Pseudomonadota</taxon>
        <taxon>Gammaproteobacteria</taxon>
        <taxon>Enterobacterales</taxon>
        <taxon>Enterobacteriaceae</taxon>
        <taxon>Klebsiella/Raoultella group</taxon>
        <taxon>Klebsiella</taxon>
    </lineage>
</organism>
<keyword evidence="1" id="KW-0732">Signal</keyword>
<feature type="signal peptide" evidence="1">
    <location>
        <begin position="1"/>
        <end position="21"/>
    </location>
</feature>
<feature type="chain" id="PRO_5002609256" description="DUF1176 domain-containing protein" evidence="1">
    <location>
        <begin position="22"/>
        <end position="348"/>
    </location>
</feature>
<dbReference type="Proteomes" id="UP000008881">
    <property type="component" value="Chromosome"/>
</dbReference>
<dbReference type="InterPro" id="IPR009560">
    <property type="entry name" value="DUF1176"/>
</dbReference>
<sequence>MFHRVLMLLFFGFLPTSLAWAAPAQQLFGDWLVTCNNQNYCVTRNVGLHHGLVMTLSRSAGAATDAALRIELGGVGNPVAALAAIGPRLQLDGKPLHFDGKHWQIADKLIKTGDSVSIDAFLQQAQEGKEITLQNGLQSISLKGLKAALLFIDNRQKRVGSETAWVGKGEEPPLSVPPAPALRTVGKAEVAQSPLSRDELNELIDYGNERMNASPCSLDPFRREIRVTALTDEKVLLMTSCEAGAYNTVWLAWLVSRKMPHLARQVRLALPFQPPGNAPRDIELINASFDEQRHELVTFDKGRAPGDCGIQTRWRYDGQRFNLTRYAQQPQCDNWQGPDAWPTLWITR</sequence>
<protein>
    <recommendedName>
        <fullName evidence="4">DUF1176 domain-containing protein</fullName>
    </recommendedName>
</protein>
<dbReference type="PATRIC" id="fig|1028307.3.peg.84"/>
<dbReference type="eggNOG" id="COG5342">
    <property type="taxonomic scope" value="Bacteria"/>
</dbReference>
<evidence type="ECO:0008006" key="4">
    <source>
        <dbReference type="Google" id="ProtNLM"/>
    </source>
</evidence>
<dbReference type="HOGENOM" id="CLU_043396_2_0_6"/>
<dbReference type="AlphaFoldDB" id="A0A0H3FQ69"/>
<proteinExistence type="predicted"/>
<evidence type="ECO:0000256" key="1">
    <source>
        <dbReference type="SAM" id="SignalP"/>
    </source>
</evidence>
<evidence type="ECO:0000313" key="3">
    <source>
        <dbReference type="Proteomes" id="UP000008881"/>
    </source>
</evidence>
<dbReference type="Pfam" id="PF06674">
    <property type="entry name" value="DUF1176"/>
    <property type="match status" value="1"/>
</dbReference>
<gene>
    <name evidence="2" type="ordered locus">EAE_00470</name>
</gene>
<dbReference type="OrthoDB" id="6183301at2"/>
<dbReference type="RefSeq" id="WP_015703142.1">
    <property type="nucleotide sequence ID" value="NC_015663.1"/>
</dbReference>
<keyword evidence="3" id="KW-1185">Reference proteome</keyword>
<name>A0A0H3FQ69_KLEAK</name>
<reference evidence="2 3" key="1">
    <citation type="journal article" date="2012" name="J. Bacteriol.">
        <title>Complete genome sequence of Enterobacter aerogenes KCTC 2190.</title>
        <authorList>
            <person name="Shin S.H."/>
            <person name="Kim S."/>
            <person name="Kim J.Y."/>
            <person name="Lee S."/>
            <person name="Um Y."/>
            <person name="Oh M.K."/>
            <person name="Kim Y.R."/>
            <person name="Lee J."/>
            <person name="Yang K.S."/>
        </authorList>
    </citation>
    <scope>NUCLEOTIDE SEQUENCE [LARGE SCALE GENOMIC DNA]</scope>
    <source>
        <strain evidence="2 3">KCTC 2190</strain>
    </source>
</reference>
<dbReference type="KEGG" id="eae:EAE_00470"/>
<dbReference type="GeneID" id="93313219"/>
<evidence type="ECO:0000313" key="2">
    <source>
        <dbReference type="EMBL" id="AEG95032.1"/>
    </source>
</evidence>
<accession>A0A0H3FQ69</accession>